<evidence type="ECO:0000256" key="4">
    <source>
        <dbReference type="ARBA" id="ARBA00022840"/>
    </source>
</evidence>
<dbReference type="FunFam" id="3.40.50.300:FF:000134">
    <property type="entry name" value="Iron-enterobactin ABC transporter ATP-binding protein"/>
    <property type="match status" value="1"/>
</dbReference>
<dbReference type="PROSITE" id="PS50893">
    <property type="entry name" value="ABC_TRANSPORTER_2"/>
    <property type="match status" value="1"/>
</dbReference>
<dbReference type="InterPro" id="IPR017871">
    <property type="entry name" value="ABC_transporter-like_CS"/>
</dbReference>
<keyword evidence="6" id="KW-0378">Hydrolase</keyword>
<accession>C5R8V4</accession>
<evidence type="ECO:0000313" key="6">
    <source>
        <dbReference type="EMBL" id="EER75376.1"/>
    </source>
</evidence>
<dbReference type="PROSITE" id="PS00211">
    <property type="entry name" value="ABC_TRANSPORTER_1"/>
    <property type="match status" value="1"/>
</dbReference>
<evidence type="ECO:0000256" key="2">
    <source>
        <dbReference type="ARBA" id="ARBA00022448"/>
    </source>
</evidence>
<keyword evidence="2" id="KW-0813">Transport</keyword>
<proteinExistence type="inferred from homology"/>
<dbReference type="InterPro" id="IPR003439">
    <property type="entry name" value="ABC_transporter-like_ATP-bd"/>
</dbReference>
<dbReference type="STRING" id="585506.HMPREF0877_0399"/>
<keyword evidence="3" id="KW-0547">Nucleotide-binding</keyword>
<keyword evidence="4 6" id="KW-0067">ATP-binding</keyword>
<evidence type="ECO:0000256" key="3">
    <source>
        <dbReference type="ARBA" id="ARBA00022741"/>
    </source>
</evidence>
<keyword evidence="7" id="KW-1185">Reference proteome</keyword>
<dbReference type="SMART" id="SM00382">
    <property type="entry name" value="AAA"/>
    <property type="match status" value="1"/>
</dbReference>
<dbReference type="EC" id="3.6.3.28" evidence="6"/>
<dbReference type="PANTHER" id="PTHR42734:SF5">
    <property type="entry name" value="IRON TRANSPORT SYSTEM ATP-BINDING PROTEIN HI_0361-RELATED"/>
    <property type="match status" value="1"/>
</dbReference>
<dbReference type="Proteomes" id="UP000004528">
    <property type="component" value="Unassembled WGS sequence"/>
</dbReference>
<dbReference type="Gene3D" id="3.40.50.300">
    <property type="entry name" value="P-loop containing nucleotide triphosphate hydrolases"/>
    <property type="match status" value="1"/>
</dbReference>
<feature type="domain" description="ABC transporter" evidence="5">
    <location>
        <begin position="13"/>
        <end position="244"/>
    </location>
</feature>
<evidence type="ECO:0000259" key="5">
    <source>
        <dbReference type="PROSITE" id="PS50893"/>
    </source>
</evidence>
<dbReference type="InterPro" id="IPR027417">
    <property type="entry name" value="P-loop_NTPase"/>
</dbReference>
<evidence type="ECO:0000313" key="7">
    <source>
        <dbReference type="Proteomes" id="UP000004528"/>
    </source>
</evidence>
<dbReference type="AlphaFoldDB" id="C5R8V4"/>
<name>C5R8V4_WEIPA</name>
<dbReference type="EMBL" id="ACKU01000006">
    <property type="protein sequence ID" value="EER75376.1"/>
    <property type="molecule type" value="Genomic_DNA"/>
</dbReference>
<dbReference type="CDD" id="cd03235">
    <property type="entry name" value="ABC_Metallic_Cations"/>
    <property type="match status" value="1"/>
</dbReference>
<dbReference type="GO" id="GO:0016887">
    <property type="term" value="F:ATP hydrolysis activity"/>
    <property type="evidence" value="ECO:0007669"/>
    <property type="project" value="InterPro"/>
</dbReference>
<dbReference type="Pfam" id="PF00005">
    <property type="entry name" value="ABC_tran"/>
    <property type="match status" value="1"/>
</dbReference>
<evidence type="ECO:0000256" key="1">
    <source>
        <dbReference type="ARBA" id="ARBA00005417"/>
    </source>
</evidence>
<dbReference type="InterPro" id="IPR003593">
    <property type="entry name" value="AAA+_ATPase"/>
</dbReference>
<comment type="caution">
    <text evidence="6">The sequence shown here is derived from an EMBL/GenBank/DDBJ whole genome shotgun (WGS) entry which is preliminary data.</text>
</comment>
<dbReference type="SUPFAM" id="SSF52540">
    <property type="entry name" value="P-loop containing nucleoside triphosphate hydrolases"/>
    <property type="match status" value="1"/>
</dbReference>
<dbReference type="InterPro" id="IPR050153">
    <property type="entry name" value="Metal_Ion_Import_ABC"/>
</dbReference>
<dbReference type="PANTHER" id="PTHR42734">
    <property type="entry name" value="METAL TRANSPORT SYSTEM ATP-BINDING PROTEIN TM_0124-RELATED"/>
    <property type="match status" value="1"/>
</dbReference>
<organism evidence="6 7">
    <name type="scientific">Weissella paramesenteroides ATCC 33313</name>
    <dbReference type="NCBI Taxonomy" id="585506"/>
    <lineage>
        <taxon>Bacteria</taxon>
        <taxon>Bacillati</taxon>
        <taxon>Bacillota</taxon>
        <taxon>Bacilli</taxon>
        <taxon>Lactobacillales</taxon>
        <taxon>Lactobacillaceae</taxon>
        <taxon>Weissella</taxon>
    </lineage>
</organism>
<sequence>MKIFYELGDIFMLQINDLTVAYSNVPVFTDLSVNFASGKITGIIGPNGAGKSTLIKGALGLVRRSGNATLSGTPINRVRQKIAYVEQRAALDLTFPISVFEVVLTGTYGKLGLFKSPGRKERELAIDALKQVNLVEFKNRQIGELSGGQLQRVFVARAIVQQADVVILDEPFVGIDMKSEEEIMNVLRGWRNAGKTIIVVHHDLNKVAAYFDELLIMNHGVIAHGPVSTVYTQENMTRAFSADLSAVLFNKIAGA</sequence>
<dbReference type="HOGENOM" id="CLU_000604_1_11_9"/>
<dbReference type="GO" id="GO:0005524">
    <property type="term" value="F:ATP binding"/>
    <property type="evidence" value="ECO:0007669"/>
    <property type="project" value="UniProtKB-KW"/>
</dbReference>
<reference evidence="6 7" key="1">
    <citation type="submission" date="2009-04" db="EMBL/GenBank/DDBJ databases">
        <authorList>
            <person name="Qin X."/>
            <person name="Bachman B."/>
            <person name="Battles P."/>
            <person name="Bell A."/>
            <person name="Bess C."/>
            <person name="Bickham C."/>
            <person name="Chaboub L."/>
            <person name="Chen D."/>
            <person name="Coyle M."/>
            <person name="Deiros D.R."/>
            <person name="Dinh H."/>
            <person name="Forbes L."/>
            <person name="Fowler G."/>
            <person name="Francisco L."/>
            <person name="Fu Q."/>
            <person name="Gubbala S."/>
            <person name="Hale W."/>
            <person name="Han Y."/>
            <person name="Hemphill L."/>
            <person name="Highlander S.K."/>
            <person name="Hirani K."/>
            <person name="Hogues M."/>
            <person name="Jackson L."/>
            <person name="Jakkamsetti A."/>
            <person name="Javaid M."/>
            <person name="Jiang H."/>
            <person name="Korchina V."/>
            <person name="Kovar C."/>
            <person name="Lara F."/>
            <person name="Lee S."/>
            <person name="Mata R."/>
            <person name="Mathew T."/>
            <person name="Moen C."/>
            <person name="Morales K."/>
            <person name="Munidasa M."/>
            <person name="Nazareth L."/>
            <person name="Ngo R."/>
            <person name="Nguyen L."/>
            <person name="Okwuonu G."/>
            <person name="Ongeri F."/>
            <person name="Patil S."/>
            <person name="Petrosino J."/>
            <person name="Pham C."/>
            <person name="Pham P."/>
            <person name="Pu L.-L."/>
            <person name="Puazo M."/>
            <person name="Raj R."/>
            <person name="Reid J."/>
            <person name="Rouhana J."/>
            <person name="Saada N."/>
            <person name="Shang Y."/>
            <person name="Simmons D."/>
            <person name="Thornton R."/>
            <person name="Warren J."/>
            <person name="Weissenberger G."/>
            <person name="Zhang J."/>
            <person name="Zhang L."/>
            <person name="Zhou C."/>
            <person name="Zhu D."/>
            <person name="Muzny D."/>
            <person name="Worley K."/>
            <person name="Gibbs R."/>
        </authorList>
    </citation>
    <scope>NUCLEOTIDE SEQUENCE [LARGE SCALE GENOMIC DNA]</scope>
    <source>
        <strain evidence="6 7">ATCC 33313</strain>
    </source>
</reference>
<comment type="similarity">
    <text evidence="1">Belongs to the ABC transporter superfamily.</text>
</comment>
<protein>
    <submittedName>
        <fullName evidence="6">ABC transporter, ATP-binding protein</fullName>
        <ecNumber evidence="6">3.6.3.28</ecNumber>
    </submittedName>
</protein>
<gene>
    <name evidence="6" type="ORF">HMPREF0877_0399</name>
</gene>
<dbReference type="eggNOG" id="COG1121">
    <property type="taxonomic scope" value="Bacteria"/>
</dbReference>